<keyword evidence="3" id="KW-0393">Immunoglobulin domain</keyword>
<evidence type="ECO:0000256" key="5">
    <source>
        <dbReference type="SAM" id="MobiDB-lite"/>
    </source>
</evidence>
<keyword evidence="6" id="KW-0472">Membrane</keyword>
<name>L7N191_MYOLU</name>
<reference evidence="8 9" key="1">
    <citation type="journal article" date="2011" name="Nature">
        <title>A high-resolution map of human evolutionary constraint using 29 mammals.</title>
        <authorList>
            <person name="Lindblad-Toh K."/>
            <person name="Garber M."/>
            <person name="Zuk O."/>
            <person name="Lin M.F."/>
            <person name="Parker B.J."/>
            <person name="Washietl S."/>
            <person name="Kheradpour P."/>
            <person name="Ernst J."/>
            <person name="Jordan G."/>
            <person name="Mauceli E."/>
            <person name="Ward L.D."/>
            <person name="Lowe C.B."/>
            <person name="Holloway A.K."/>
            <person name="Clamp M."/>
            <person name="Gnerre S."/>
            <person name="Alfoldi J."/>
            <person name="Beal K."/>
            <person name="Chang J."/>
            <person name="Clawson H."/>
            <person name="Cuff J."/>
            <person name="Di Palma F."/>
            <person name="Fitzgerald S."/>
            <person name="Flicek P."/>
            <person name="Guttman M."/>
            <person name="Hubisz M.J."/>
            <person name="Jaffe D.B."/>
            <person name="Jungreis I."/>
            <person name="Kent W.J."/>
            <person name="Kostka D."/>
            <person name="Lara M."/>
            <person name="Martins A.L."/>
            <person name="Massingham T."/>
            <person name="Moltke I."/>
            <person name="Raney B.J."/>
            <person name="Rasmussen M.D."/>
            <person name="Robinson J."/>
            <person name="Stark A."/>
            <person name="Vilella A.J."/>
            <person name="Wen J."/>
            <person name="Xie X."/>
            <person name="Zody M.C."/>
            <person name="Baldwin J."/>
            <person name="Bloom T."/>
            <person name="Chin C.W."/>
            <person name="Heiman D."/>
            <person name="Nicol R."/>
            <person name="Nusbaum C."/>
            <person name="Young S."/>
            <person name="Wilkinson J."/>
            <person name="Worley K.C."/>
            <person name="Kovar C.L."/>
            <person name="Muzny D.M."/>
            <person name="Gibbs R.A."/>
            <person name="Cree A."/>
            <person name="Dihn H.H."/>
            <person name="Fowler G."/>
            <person name="Jhangiani S."/>
            <person name="Joshi V."/>
            <person name="Lee S."/>
            <person name="Lewis L.R."/>
            <person name="Nazareth L.V."/>
            <person name="Okwuonu G."/>
            <person name="Santibanez J."/>
            <person name="Warren W.C."/>
            <person name="Mardis E.R."/>
            <person name="Weinstock G.M."/>
            <person name="Wilson R.K."/>
            <person name="Delehaunty K."/>
            <person name="Dooling D."/>
            <person name="Fronik C."/>
            <person name="Fulton L."/>
            <person name="Fulton B."/>
            <person name="Graves T."/>
            <person name="Minx P."/>
            <person name="Sodergren E."/>
            <person name="Birney E."/>
            <person name="Margulies E.H."/>
            <person name="Herrero J."/>
            <person name="Green E.D."/>
            <person name="Haussler D."/>
            <person name="Siepel A."/>
            <person name="Goldman N."/>
            <person name="Pollard K.S."/>
            <person name="Pedersen J.S."/>
            <person name="Lander E.S."/>
            <person name="Kellis M."/>
        </authorList>
    </citation>
    <scope>NUCLEOTIDE SEQUENCE [LARGE SCALE GENOMIC DNA]</scope>
</reference>
<dbReference type="GO" id="GO:1990782">
    <property type="term" value="F:protein tyrosine kinase binding"/>
    <property type="evidence" value="ECO:0007669"/>
    <property type="project" value="TreeGrafter"/>
</dbReference>
<evidence type="ECO:0000313" key="8">
    <source>
        <dbReference type="Ensembl" id="ENSMLUP00000004907.2"/>
    </source>
</evidence>
<reference evidence="8" key="3">
    <citation type="submission" date="2025-09" db="UniProtKB">
        <authorList>
            <consortium name="Ensembl"/>
        </authorList>
    </citation>
    <scope>IDENTIFICATION</scope>
</reference>
<dbReference type="FunFam" id="2.60.40.10:FF:000244">
    <property type="entry name" value="carcinoembryonic antigen-related cell adhesion molecule 16"/>
    <property type="match status" value="1"/>
</dbReference>
<dbReference type="Pfam" id="PF07686">
    <property type="entry name" value="V-set"/>
    <property type="match status" value="1"/>
</dbReference>
<dbReference type="GeneTree" id="ENSGT01100000263479"/>
<dbReference type="SMART" id="SM00408">
    <property type="entry name" value="IGc2"/>
    <property type="match status" value="2"/>
</dbReference>
<feature type="transmembrane region" description="Helical" evidence="6">
    <location>
        <begin position="64"/>
        <end position="82"/>
    </location>
</feature>
<dbReference type="PANTHER" id="PTHR44427">
    <property type="entry name" value="CARCINOEMBRYONIC ANTIGEN-RELATED CELL ADHESION MOLECULE 19"/>
    <property type="match status" value="1"/>
</dbReference>
<dbReference type="HOGENOM" id="CLU_024555_2_1_1"/>
<dbReference type="InterPro" id="IPR013783">
    <property type="entry name" value="Ig-like_fold"/>
</dbReference>
<dbReference type="GO" id="GO:0002682">
    <property type="term" value="P:regulation of immune system process"/>
    <property type="evidence" value="ECO:0007669"/>
    <property type="project" value="TreeGrafter"/>
</dbReference>
<dbReference type="CDD" id="cd00096">
    <property type="entry name" value="Ig"/>
    <property type="match status" value="1"/>
</dbReference>
<evidence type="ECO:0000259" key="7">
    <source>
        <dbReference type="PROSITE" id="PS50835"/>
    </source>
</evidence>
<feature type="region of interest" description="Disordered" evidence="5">
    <location>
        <begin position="378"/>
        <end position="403"/>
    </location>
</feature>
<dbReference type="InterPro" id="IPR013106">
    <property type="entry name" value="Ig_V-set"/>
</dbReference>
<dbReference type="PANTHER" id="PTHR44427:SF1">
    <property type="entry name" value="CARCINOEMBRYONIC ANTIGEN-RELATED CELL ADHESION MOLECULE 1"/>
    <property type="match status" value="1"/>
</dbReference>
<dbReference type="SMART" id="SM00409">
    <property type="entry name" value="IG"/>
    <property type="match status" value="4"/>
</dbReference>
<comment type="similarity">
    <text evidence="4">Belongs to the immunoglobulin superfamily. CEA family.</text>
</comment>
<keyword evidence="9" id="KW-1185">Reference proteome</keyword>
<dbReference type="GO" id="GO:0007165">
    <property type="term" value="P:signal transduction"/>
    <property type="evidence" value="ECO:0007669"/>
    <property type="project" value="TreeGrafter"/>
</dbReference>
<feature type="compositionally biased region" description="Polar residues" evidence="5">
    <location>
        <begin position="384"/>
        <end position="395"/>
    </location>
</feature>
<dbReference type="Proteomes" id="UP000001074">
    <property type="component" value="Unassembled WGS sequence"/>
</dbReference>
<dbReference type="SUPFAM" id="SSF48726">
    <property type="entry name" value="Immunoglobulin"/>
    <property type="match status" value="4"/>
</dbReference>
<dbReference type="AlphaFoldDB" id="L7N191"/>
<dbReference type="EMBL" id="AAPE02056119">
    <property type="status" value="NOT_ANNOTATED_CDS"/>
    <property type="molecule type" value="Genomic_DNA"/>
</dbReference>
<dbReference type="InterPro" id="IPR003599">
    <property type="entry name" value="Ig_sub"/>
</dbReference>
<evidence type="ECO:0000313" key="9">
    <source>
        <dbReference type="Proteomes" id="UP000001074"/>
    </source>
</evidence>
<dbReference type="InterPro" id="IPR007110">
    <property type="entry name" value="Ig-like_dom"/>
</dbReference>
<evidence type="ECO:0000256" key="1">
    <source>
        <dbReference type="ARBA" id="ARBA00022729"/>
    </source>
</evidence>
<dbReference type="InterPro" id="IPR050831">
    <property type="entry name" value="CEA_cell_adhesion"/>
</dbReference>
<dbReference type="GO" id="GO:0005886">
    <property type="term" value="C:plasma membrane"/>
    <property type="evidence" value="ECO:0007669"/>
    <property type="project" value="TreeGrafter"/>
</dbReference>
<feature type="transmembrane region" description="Helical" evidence="6">
    <location>
        <begin position="12"/>
        <end position="30"/>
    </location>
</feature>
<protein>
    <recommendedName>
        <fullName evidence="7">Ig-like domain-containing protein</fullName>
    </recommendedName>
</protein>
<proteinExistence type="inferred from homology"/>
<accession>L7N191</accession>
<evidence type="ECO:0000256" key="3">
    <source>
        <dbReference type="ARBA" id="ARBA00023319"/>
    </source>
</evidence>
<dbReference type="PROSITE" id="PS50835">
    <property type="entry name" value="IG_LIKE"/>
    <property type="match status" value="1"/>
</dbReference>
<dbReference type="InParanoid" id="L7N191"/>
<evidence type="ECO:0000256" key="6">
    <source>
        <dbReference type="SAM" id="Phobius"/>
    </source>
</evidence>
<dbReference type="STRING" id="59463.ENSMLUP00000004907"/>
<dbReference type="Ensembl" id="ENSMLUT00000005377.2">
    <property type="protein sequence ID" value="ENSMLUP00000004907.2"/>
    <property type="gene ID" value="ENSMLUG00000029717.1"/>
</dbReference>
<reference evidence="8" key="2">
    <citation type="submission" date="2025-08" db="UniProtKB">
        <authorList>
            <consortium name="Ensembl"/>
        </authorList>
    </citation>
    <scope>IDENTIFICATION</scope>
</reference>
<dbReference type="InterPro" id="IPR003598">
    <property type="entry name" value="Ig_sub2"/>
</dbReference>
<sequence length="403" mass="45661">MEFPAASASRGLVPWLGLLMAVFLLTIWIPPTTARFDMVMTSAVEGQDVILCTQNRPPNVTGFIWYRGFVMNYTNLIAYVSWSSGQYIKGPKYTRRETVKFNGSLIIRNVTMWDLGFYIRVAVLNNSKTEKGFGLLIVYRPESVPTLLASNTTVTDNEDAEVPDEIFINWLFIADSLRLKERMKLSRTRTLTIDAVRREDAWNYQCKVSNPISCTESAPVELDLLFSYDSYGYNPPISTYRIDSNVSFRCSTPQNPPLQETTLLTDGWPLEDTGSLIIRKVTLKDTGTYTVIAVLQNSLRENQITLRTIRVRAEIFEPTLLANNTTVTENEDAVVITCYTDESSTNWLFNAMSVQLRESMKLSQDHRTLTVDPIRREDAGNYQCKDSNPISSTESAPVELDVK</sequence>
<keyword evidence="6" id="KW-1133">Transmembrane helix</keyword>
<keyword evidence="2" id="KW-0325">Glycoprotein</keyword>
<dbReference type="Gene3D" id="2.60.40.10">
    <property type="entry name" value="Immunoglobulins"/>
    <property type="match status" value="4"/>
</dbReference>
<keyword evidence="1" id="KW-0732">Signal</keyword>
<evidence type="ECO:0000256" key="4">
    <source>
        <dbReference type="ARBA" id="ARBA00038222"/>
    </source>
</evidence>
<feature type="domain" description="Ig-like" evidence="7">
    <location>
        <begin position="318"/>
        <end position="401"/>
    </location>
</feature>
<dbReference type="Pfam" id="PF13927">
    <property type="entry name" value="Ig_3"/>
    <property type="match status" value="1"/>
</dbReference>
<dbReference type="GO" id="GO:0009986">
    <property type="term" value="C:cell surface"/>
    <property type="evidence" value="ECO:0007669"/>
    <property type="project" value="TreeGrafter"/>
</dbReference>
<keyword evidence="6" id="KW-0812">Transmembrane</keyword>
<evidence type="ECO:0000256" key="2">
    <source>
        <dbReference type="ARBA" id="ARBA00023180"/>
    </source>
</evidence>
<organism evidence="8 9">
    <name type="scientific">Myotis lucifugus</name>
    <name type="common">Little brown bat</name>
    <dbReference type="NCBI Taxonomy" id="59463"/>
    <lineage>
        <taxon>Eukaryota</taxon>
        <taxon>Metazoa</taxon>
        <taxon>Chordata</taxon>
        <taxon>Craniata</taxon>
        <taxon>Vertebrata</taxon>
        <taxon>Euteleostomi</taxon>
        <taxon>Mammalia</taxon>
        <taxon>Eutheria</taxon>
        <taxon>Laurasiatheria</taxon>
        <taxon>Chiroptera</taxon>
        <taxon>Yangochiroptera</taxon>
        <taxon>Vespertilionidae</taxon>
        <taxon>Myotis</taxon>
    </lineage>
</organism>
<dbReference type="InterPro" id="IPR036179">
    <property type="entry name" value="Ig-like_dom_sf"/>
</dbReference>
<dbReference type="OMA" id="LTIWIPP"/>